<dbReference type="SMART" id="SM00102">
    <property type="entry name" value="ADF"/>
    <property type="match status" value="1"/>
</dbReference>
<feature type="domain" description="ADF-H" evidence="3">
    <location>
        <begin position="5"/>
        <end position="133"/>
    </location>
</feature>
<dbReference type="Pfam" id="PF00241">
    <property type="entry name" value="Cofilin_ADF"/>
    <property type="match status" value="1"/>
</dbReference>
<comment type="similarity">
    <text evidence="1">Belongs to the actin-binding proteins ADF family.</text>
</comment>
<keyword evidence="2" id="KW-0009">Actin-binding</keyword>
<dbReference type="InterPro" id="IPR017904">
    <property type="entry name" value="ADF/Cofilin"/>
</dbReference>
<dbReference type="Proteomes" id="UP000031737">
    <property type="component" value="Unassembled WGS sequence"/>
</dbReference>
<protein>
    <submittedName>
        <fullName evidence="4">Cofilin/actin depolymerizing factor</fullName>
    </submittedName>
</protein>
<name>A0A061J3C3_TRYRA</name>
<dbReference type="GO" id="GO:0003779">
    <property type="term" value="F:actin binding"/>
    <property type="evidence" value="ECO:0007669"/>
    <property type="project" value="UniProtKB-KW"/>
</dbReference>
<evidence type="ECO:0000256" key="2">
    <source>
        <dbReference type="ARBA" id="ARBA00023203"/>
    </source>
</evidence>
<dbReference type="PANTHER" id="PTHR11913">
    <property type="entry name" value="COFILIN-RELATED"/>
    <property type="match status" value="1"/>
</dbReference>
<dbReference type="InterPro" id="IPR002108">
    <property type="entry name" value="ADF-H"/>
</dbReference>
<evidence type="ECO:0000259" key="3">
    <source>
        <dbReference type="PROSITE" id="PS51263"/>
    </source>
</evidence>
<keyword evidence="5" id="KW-1185">Reference proteome</keyword>
<evidence type="ECO:0000313" key="4">
    <source>
        <dbReference type="EMBL" id="ESL08571.1"/>
    </source>
</evidence>
<dbReference type="OrthoDB" id="10249245at2759"/>
<dbReference type="VEuPathDB" id="TriTrypDB:TRSC58_03724"/>
<sequence>MAMSGVSVSDECVKALTDLRRKKSRYVILHIVDQKTIAVKTVGEREANFQKFIDAIDKSAPCYAACDVEYETNEGKRDKLILISWNPDSGAPRTKMLYSSSRDALQASTEGFQPIQANDVSELDFEDVVRKIKSHRKC</sequence>
<dbReference type="SUPFAM" id="SSF55753">
    <property type="entry name" value="Actin depolymerizing proteins"/>
    <property type="match status" value="1"/>
</dbReference>
<comment type="caution">
    <text evidence="4">The sequence shown here is derived from an EMBL/GenBank/DDBJ whole genome shotgun (WGS) entry which is preliminary data.</text>
</comment>
<dbReference type="Gene3D" id="3.40.20.10">
    <property type="entry name" value="Severin"/>
    <property type="match status" value="1"/>
</dbReference>
<dbReference type="EMBL" id="AUPL01003724">
    <property type="protein sequence ID" value="ESL08571.1"/>
    <property type="molecule type" value="Genomic_DNA"/>
</dbReference>
<reference evidence="4 5" key="1">
    <citation type="submission" date="2013-07" db="EMBL/GenBank/DDBJ databases">
        <authorList>
            <person name="Stoco P.H."/>
            <person name="Wagner G."/>
            <person name="Gerber A."/>
            <person name="Zaha A."/>
            <person name="Thompson C."/>
            <person name="Bartholomeu D.C."/>
            <person name="Luckemeyer D.D."/>
            <person name="Bahia D."/>
            <person name="Loreto E."/>
            <person name="Prestes E.B."/>
            <person name="Lima F.M."/>
            <person name="Rodrigues-Luiz G."/>
            <person name="Vallejo G.A."/>
            <person name="Filho J.F."/>
            <person name="Monteiro K.M."/>
            <person name="Tyler K.M."/>
            <person name="de Almeida L.G."/>
            <person name="Ortiz M.F."/>
            <person name="Siervo M.A."/>
            <person name="de Moraes M.H."/>
            <person name="Cunha O.L."/>
            <person name="Mendonca-Neto R."/>
            <person name="Silva R."/>
            <person name="Teixeira S.M."/>
            <person name="Murta S.M."/>
            <person name="Sincero T.C."/>
            <person name="Mendes T.A."/>
            <person name="Urmenyi T.P."/>
            <person name="Silva V.G."/>
            <person name="da Rocha W.D."/>
            <person name="Andersson B."/>
            <person name="Romanha A.J."/>
            <person name="Steindel M."/>
            <person name="de Vasconcelos A.T."/>
            <person name="Grisard E.C."/>
        </authorList>
    </citation>
    <scope>NUCLEOTIDE SEQUENCE [LARGE SCALE GENOMIC DNA]</scope>
    <source>
        <strain evidence="4 5">SC58</strain>
    </source>
</reference>
<accession>A0A061J3C3</accession>
<evidence type="ECO:0000313" key="5">
    <source>
        <dbReference type="Proteomes" id="UP000031737"/>
    </source>
</evidence>
<dbReference type="PROSITE" id="PS51263">
    <property type="entry name" value="ADF_H"/>
    <property type="match status" value="1"/>
</dbReference>
<dbReference type="InterPro" id="IPR029006">
    <property type="entry name" value="ADF-H/Gelsolin-like_dom_sf"/>
</dbReference>
<dbReference type="CDD" id="cd11286">
    <property type="entry name" value="ADF_cofilin_like"/>
    <property type="match status" value="1"/>
</dbReference>
<gene>
    <name evidence="4" type="ORF">TRSC58_03724</name>
</gene>
<organism evidence="4 5">
    <name type="scientific">Trypanosoma rangeli SC58</name>
    <dbReference type="NCBI Taxonomy" id="429131"/>
    <lineage>
        <taxon>Eukaryota</taxon>
        <taxon>Discoba</taxon>
        <taxon>Euglenozoa</taxon>
        <taxon>Kinetoplastea</taxon>
        <taxon>Metakinetoplastina</taxon>
        <taxon>Trypanosomatida</taxon>
        <taxon>Trypanosomatidae</taxon>
        <taxon>Trypanosoma</taxon>
        <taxon>Herpetosoma</taxon>
    </lineage>
</organism>
<dbReference type="AlphaFoldDB" id="A0A061J3C3"/>
<evidence type="ECO:0000256" key="1">
    <source>
        <dbReference type="ARBA" id="ARBA00006844"/>
    </source>
</evidence>
<proteinExistence type="inferred from homology"/>
<dbReference type="GO" id="GO:0015629">
    <property type="term" value="C:actin cytoskeleton"/>
    <property type="evidence" value="ECO:0007669"/>
    <property type="project" value="InterPro"/>
</dbReference>
<dbReference type="GO" id="GO:0030042">
    <property type="term" value="P:actin filament depolymerization"/>
    <property type="evidence" value="ECO:0007669"/>
    <property type="project" value="InterPro"/>
</dbReference>